<name>A0ABN5DNU5_9MICO</name>
<feature type="domain" description="N-acetyltransferase" evidence="1">
    <location>
        <begin position="38"/>
        <end position="193"/>
    </location>
</feature>
<dbReference type="PROSITE" id="PS51186">
    <property type="entry name" value="GNAT"/>
    <property type="match status" value="1"/>
</dbReference>
<evidence type="ECO:0000313" key="3">
    <source>
        <dbReference type="Proteomes" id="UP000815698"/>
    </source>
</evidence>
<dbReference type="SUPFAM" id="SSF55718">
    <property type="entry name" value="SCP-like"/>
    <property type="match status" value="1"/>
</dbReference>
<organism evidence="2 3">
    <name type="scientific">Dermabacter jinjuensis</name>
    <dbReference type="NCBI Taxonomy" id="1667168"/>
    <lineage>
        <taxon>Bacteria</taxon>
        <taxon>Bacillati</taxon>
        <taxon>Actinomycetota</taxon>
        <taxon>Actinomycetes</taxon>
        <taxon>Micrococcales</taxon>
        <taxon>Dermabacteraceae</taxon>
        <taxon>Dermabacter</taxon>
    </lineage>
</organism>
<dbReference type="InterPro" id="IPR051554">
    <property type="entry name" value="Acetyltransferase_Eis"/>
</dbReference>
<dbReference type="Pfam" id="PF13530">
    <property type="entry name" value="SCP2_2"/>
    <property type="match status" value="1"/>
</dbReference>
<dbReference type="InterPro" id="IPR025559">
    <property type="entry name" value="Eis_dom"/>
</dbReference>
<protein>
    <recommendedName>
        <fullName evidence="1">N-acetyltransferase domain-containing protein</fullName>
    </recommendedName>
</protein>
<dbReference type="SUPFAM" id="SSF55729">
    <property type="entry name" value="Acyl-CoA N-acyltransferases (Nat)"/>
    <property type="match status" value="1"/>
</dbReference>
<dbReference type="PANTHER" id="PTHR37817:SF1">
    <property type="entry name" value="N-ACETYLTRANSFERASE EIS"/>
    <property type="match status" value="1"/>
</dbReference>
<dbReference type="CDD" id="cd04301">
    <property type="entry name" value="NAT_SF"/>
    <property type="match status" value="1"/>
</dbReference>
<proteinExistence type="predicted"/>
<dbReference type="Gene3D" id="3.40.630.30">
    <property type="match status" value="2"/>
</dbReference>
<dbReference type="PANTHER" id="PTHR37817">
    <property type="entry name" value="N-ACETYLTRANSFERASE EIS"/>
    <property type="match status" value="1"/>
</dbReference>
<evidence type="ECO:0000259" key="1">
    <source>
        <dbReference type="PROSITE" id="PS51186"/>
    </source>
</evidence>
<dbReference type="InterPro" id="IPR016181">
    <property type="entry name" value="Acyl_CoA_acyltransferase"/>
</dbReference>
<dbReference type="InterPro" id="IPR041380">
    <property type="entry name" value="Acetyltransf_17"/>
</dbReference>
<dbReference type="Pfam" id="PF17668">
    <property type="entry name" value="Acetyltransf_17"/>
    <property type="match status" value="1"/>
</dbReference>
<dbReference type="Pfam" id="PF13527">
    <property type="entry name" value="Acetyltransf_9"/>
    <property type="match status" value="1"/>
</dbReference>
<dbReference type="Gene3D" id="3.30.1050.10">
    <property type="entry name" value="SCP2 sterol-binding domain"/>
    <property type="match status" value="1"/>
</dbReference>
<dbReference type="InterPro" id="IPR036527">
    <property type="entry name" value="SCP2_sterol-bd_dom_sf"/>
</dbReference>
<keyword evidence="3" id="KW-1185">Reference proteome</keyword>
<dbReference type="EMBL" id="CP023482">
    <property type="protein sequence ID" value="ATH95709.1"/>
    <property type="molecule type" value="Genomic_DNA"/>
</dbReference>
<sequence>MQASHAPLPWHSSPKPYFASVPGVNLKYETHHVTSSNPDDHPWYPAWLTAVQQGFHDPYPSQKFLEHQLKIDAERQATARTVLDSERRTYGLGNDIPVATFMDWTGELNVGGKVIDCHQISEVTVLASHRRQGIATTLMTESLTDAKEKGLAVAALTATEAAIYGRFGFGPAIFSTSVELHAGSGFSVSAPITGTCEYIDVTQLAEASSHVFEKFHARQTGSISRCAPEMEIRNGSIDKPTRETNNKTRAIGHWNEKGELDGYATWRLESRGGALDVMDFVPCTTDASIAMWEFLGSLDLVRRVRFDNARNDEHLPWALADRRRYQINEHNDFLWLRVIDPKALLEARNYYTEGDVTFRVVDSMGFADGTWRLTVKDGKGTCEPYEGEPQVEIDVPALGSTLLGGVNIQALETVGWVRGDEDAVDKLGILLQRRREPWCVTYF</sequence>
<dbReference type="Proteomes" id="UP000815698">
    <property type="component" value="Chromosome"/>
</dbReference>
<dbReference type="InterPro" id="IPR000182">
    <property type="entry name" value="GNAT_dom"/>
</dbReference>
<evidence type="ECO:0000313" key="2">
    <source>
        <dbReference type="EMBL" id="ATH95709.1"/>
    </source>
</evidence>
<gene>
    <name evidence="2" type="ORF">COP05_00300</name>
</gene>
<accession>A0ABN5DNU5</accession>
<reference evidence="2 3" key="1">
    <citation type="journal article" date="2016" name="Int. J. Syst. Evol. Microbiol.">
        <title>Dermabacter jinjuensis sp. nov., a novel species of the genus Dermabacter isolated from a clinical specimen.</title>
        <authorList>
            <person name="Park Y.K."/>
            <person name="Lee K.M."/>
            <person name="Lee W.K."/>
            <person name="Cho M.J."/>
            <person name="Lee H.S."/>
            <person name="Cho Y.G."/>
            <person name="Lee Y.C."/>
            <person name="Lee W.K."/>
            <person name="Seong W.K."/>
            <person name="Hwang K.J."/>
        </authorList>
    </citation>
    <scope>NUCLEOTIDE SEQUENCE [LARGE SCALE GENOMIC DNA]</scope>
    <source>
        <strain evidence="2 3">32T</strain>
    </source>
</reference>